<dbReference type="RefSeq" id="WP_076996313.1">
    <property type="nucleotide sequence ID" value="NZ_MSPR01000012.1"/>
</dbReference>
<sequence>MKFVFIVINIFIIFYLLRKLYSINLTEYQGFTTRFFNNRDSKISINTIIFWILLIPFYSIFMYIFLVFLLKDIDFSFIWVISPSFWLMFFIWIILLNRISLVNNLFIFLIGMTSSILNYYLSKTIFSGNLADLEPNASNTSWQLYSLGFLFLVSLIQISYNNEDYLLKRKKYINKKINLYQRKYKLINNLEKDLKCLILAVLIKEDFERPPVIRVFEVIFNTKTRYIAQNDSQNDWHSVYLLIRDILLDTIKAGRKDLDVEMREMIYKINHSKAFVSDVMMLYHEIKYLINEI</sequence>
<feature type="transmembrane region" description="Helical" evidence="1">
    <location>
        <begin position="76"/>
        <end position="95"/>
    </location>
</feature>
<evidence type="ECO:0000313" key="3">
    <source>
        <dbReference type="EMBL" id="ONK28280.1"/>
    </source>
</evidence>
<feature type="transmembrane region" description="Helical" evidence="1">
    <location>
        <begin position="47"/>
        <end position="70"/>
    </location>
</feature>
<feature type="transmembrane region" description="Helical" evidence="1">
    <location>
        <begin position="102"/>
        <end position="122"/>
    </location>
</feature>
<keyword evidence="5" id="KW-1185">Reference proteome</keyword>
<feature type="transmembrane region" description="Helical" evidence="1">
    <location>
        <begin position="142"/>
        <end position="160"/>
    </location>
</feature>
<gene>
    <name evidence="3" type="ORF">BVE84_06830</name>
    <name evidence="2" type="ORF">BVE86_06650</name>
</gene>
<keyword evidence="1" id="KW-1133">Transmembrane helix</keyword>
<evidence type="ECO:0000256" key="1">
    <source>
        <dbReference type="SAM" id="Phobius"/>
    </source>
</evidence>
<evidence type="ECO:0000313" key="5">
    <source>
        <dbReference type="Proteomes" id="UP000188946"/>
    </source>
</evidence>
<evidence type="ECO:0000313" key="2">
    <source>
        <dbReference type="EMBL" id="ONK26769.1"/>
    </source>
</evidence>
<dbReference type="Proteomes" id="UP000188946">
    <property type="component" value="Unassembled WGS sequence"/>
</dbReference>
<reference evidence="4 5" key="1">
    <citation type="submission" date="2016-12" db="EMBL/GenBank/DDBJ databases">
        <authorList>
            <person name="Gulvik C.A."/>
        </authorList>
    </citation>
    <scope>NUCLEOTIDE SEQUENCE [LARGE SCALE GENOMIC DNA]</scope>
    <source>
        <strain evidence="3 5">12-5202</strain>
        <strain evidence="2 4">12-5291</strain>
    </source>
</reference>
<keyword evidence="1" id="KW-0812">Transmembrane</keyword>
<comment type="caution">
    <text evidence="2">The sequence shown here is derived from an EMBL/GenBank/DDBJ whole genome shotgun (WGS) entry which is preliminary data.</text>
</comment>
<feature type="transmembrane region" description="Helical" evidence="1">
    <location>
        <begin position="6"/>
        <end position="26"/>
    </location>
</feature>
<proteinExistence type="predicted"/>
<accession>A0AB36JLH3</accession>
<organism evidence="2 4">
    <name type="scientific">Streptococcus azizii</name>
    <dbReference type="NCBI Taxonomy" id="1579424"/>
    <lineage>
        <taxon>Bacteria</taxon>
        <taxon>Bacillati</taxon>
        <taxon>Bacillota</taxon>
        <taxon>Bacilli</taxon>
        <taxon>Lactobacillales</taxon>
        <taxon>Streptococcaceae</taxon>
        <taxon>Streptococcus</taxon>
    </lineage>
</organism>
<dbReference type="AlphaFoldDB" id="A0AB36JLH3"/>
<name>A0AB36JLH3_9STRE</name>
<dbReference type="EMBL" id="MSPR01000012">
    <property type="protein sequence ID" value="ONK28280.1"/>
    <property type="molecule type" value="Genomic_DNA"/>
</dbReference>
<dbReference type="Proteomes" id="UP000188600">
    <property type="component" value="Unassembled WGS sequence"/>
</dbReference>
<evidence type="ECO:0000313" key="4">
    <source>
        <dbReference type="Proteomes" id="UP000188600"/>
    </source>
</evidence>
<dbReference type="EMBL" id="MSPT01000013">
    <property type="protein sequence ID" value="ONK26769.1"/>
    <property type="molecule type" value="Genomic_DNA"/>
</dbReference>
<keyword evidence="1" id="KW-0472">Membrane</keyword>
<protein>
    <submittedName>
        <fullName evidence="2">Uncharacterized protein</fullName>
    </submittedName>
</protein>